<dbReference type="AlphaFoldDB" id="A0A1V4JB55"/>
<dbReference type="Proteomes" id="UP000190648">
    <property type="component" value="Unassembled WGS sequence"/>
</dbReference>
<reference evidence="1 2" key="1">
    <citation type="submission" date="2016-02" db="EMBL/GenBank/DDBJ databases">
        <title>Band-tailed pigeon sequencing and assembly.</title>
        <authorList>
            <person name="Soares A.E."/>
            <person name="Novak B.J."/>
            <person name="Rice E.S."/>
            <person name="O'Connell B."/>
            <person name="Chang D."/>
            <person name="Weber S."/>
            <person name="Shapiro B."/>
        </authorList>
    </citation>
    <scope>NUCLEOTIDE SEQUENCE [LARGE SCALE GENOMIC DNA]</scope>
    <source>
        <strain evidence="1">BTP2013</strain>
        <tissue evidence="1">Blood</tissue>
    </source>
</reference>
<organism evidence="1 2">
    <name type="scientific">Patagioenas fasciata monilis</name>
    <dbReference type="NCBI Taxonomy" id="372326"/>
    <lineage>
        <taxon>Eukaryota</taxon>
        <taxon>Metazoa</taxon>
        <taxon>Chordata</taxon>
        <taxon>Craniata</taxon>
        <taxon>Vertebrata</taxon>
        <taxon>Euteleostomi</taxon>
        <taxon>Archelosauria</taxon>
        <taxon>Archosauria</taxon>
        <taxon>Dinosauria</taxon>
        <taxon>Saurischia</taxon>
        <taxon>Theropoda</taxon>
        <taxon>Coelurosauria</taxon>
        <taxon>Aves</taxon>
        <taxon>Neognathae</taxon>
        <taxon>Neoaves</taxon>
        <taxon>Columbimorphae</taxon>
        <taxon>Columbiformes</taxon>
        <taxon>Columbidae</taxon>
        <taxon>Patagioenas</taxon>
    </lineage>
</organism>
<sequence>METRNSKIIWQYDCWHISCTEGNIQIHPDPRCINVIESAEEMLHPNQSTEGLLDSMEGDSTHTAFCGDLPGGDGSVLRYSISA</sequence>
<accession>A0A1V4JB55</accession>
<name>A0A1V4JB55_PATFA</name>
<protein>
    <submittedName>
        <fullName evidence="1">Uncharacterized protein</fullName>
    </submittedName>
</protein>
<proteinExistence type="predicted"/>
<evidence type="ECO:0000313" key="1">
    <source>
        <dbReference type="EMBL" id="OPJ69401.1"/>
    </source>
</evidence>
<comment type="caution">
    <text evidence="1">The sequence shown here is derived from an EMBL/GenBank/DDBJ whole genome shotgun (WGS) entry which is preliminary data.</text>
</comment>
<dbReference type="EMBL" id="LSYS01008075">
    <property type="protein sequence ID" value="OPJ69401.1"/>
    <property type="molecule type" value="Genomic_DNA"/>
</dbReference>
<keyword evidence="2" id="KW-1185">Reference proteome</keyword>
<gene>
    <name evidence="1" type="ORF">AV530_012466</name>
</gene>
<evidence type="ECO:0000313" key="2">
    <source>
        <dbReference type="Proteomes" id="UP000190648"/>
    </source>
</evidence>